<proteinExistence type="predicted"/>
<dbReference type="CDD" id="cd03416">
    <property type="entry name" value="CbiX_SirB_N"/>
    <property type="match status" value="1"/>
</dbReference>
<keyword evidence="4" id="KW-1185">Reference proteome</keyword>
<dbReference type="AlphaFoldDB" id="A0A835WAW9"/>
<dbReference type="Pfam" id="PF01903">
    <property type="entry name" value="CbiX"/>
    <property type="match status" value="1"/>
</dbReference>
<evidence type="ECO:0008006" key="5">
    <source>
        <dbReference type="Google" id="ProtNLM"/>
    </source>
</evidence>
<dbReference type="InterPro" id="IPR002762">
    <property type="entry name" value="CbiX-like"/>
</dbReference>
<keyword evidence="2" id="KW-0456">Lyase</keyword>
<gene>
    <name evidence="3" type="ORF">HYH02_009224</name>
</gene>
<organism evidence="3 4">
    <name type="scientific">Chlamydomonas schloesseri</name>
    <dbReference type="NCBI Taxonomy" id="2026947"/>
    <lineage>
        <taxon>Eukaryota</taxon>
        <taxon>Viridiplantae</taxon>
        <taxon>Chlorophyta</taxon>
        <taxon>core chlorophytes</taxon>
        <taxon>Chlorophyceae</taxon>
        <taxon>CS clade</taxon>
        <taxon>Chlamydomonadales</taxon>
        <taxon>Chlamydomonadaceae</taxon>
        <taxon>Chlamydomonas</taxon>
    </lineage>
</organism>
<comment type="caution">
    <text evidence="3">The sequence shown here is derived from an EMBL/GenBank/DDBJ whole genome shotgun (WGS) entry which is preliminary data.</text>
</comment>
<dbReference type="SUPFAM" id="SSF53800">
    <property type="entry name" value="Chelatase"/>
    <property type="match status" value="1"/>
</dbReference>
<dbReference type="GO" id="GO:0046872">
    <property type="term" value="F:metal ion binding"/>
    <property type="evidence" value="ECO:0007669"/>
    <property type="project" value="UniProtKB-KW"/>
</dbReference>
<dbReference type="OrthoDB" id="3543at2759"/>
<protein>
    <recommendedName>
        <fullName evidence="5">Sirohydrochlorin cobaltochelatase</fullName>
    </recommendedName>
</protein>
<evidence type="ECO:0000256" key="2">
    <source>
        <dbReference type="ARBA" id="ARBA00023239"/>
    </source>
</evidence>
<name>A0A835WAW9_9CHLO</name>
<reference evidence="3" key="1">
    <citation type="journal article" date="2020" name="bioRxiv">
        <title>Comparative genomics of Chlamydomonas.</title>
        <authorList>
            <person name="Craig R.J."/>
            <person name="Hasan A.R."/>
            <person name="Ness R.W."/>
            <person name="Keightley P.D."/>
        </authorList>
    </citation>
    <scope>NUCLEOTIDE SEQUENCE</scope>
    <source>
        <strain evidence="3">CCAP 11/173</strain>
    </source>
</reference>
<evidence type="ECO:0000313" key="4">
    <source>
        <dbReference type="Proteomes" id="UP000613740"/>
    </source>
</evidence>
<accession>A0A835WAW9</accession>
<dbReference type="PANTHER" id="PTHR33542">
    <property type="entry name" value="SIROHYDROCHLORIN FERROCHELATASE, CHLOROPLASTIC"/>
    <property type="match status" value="1"/>
</dbReference>
<dbReference type="Gene3D" id="3.40.50.1400">
    <property type="match status" value="1"/>
</dbReference>
<dbReference type="PANTHER" id="PTHR33542:SF3">
    <property type="entry name" value="SIROHYDROCHLORIN FERROCHELATASE, CHLOROPLASTIC"/>
    <property type="match status" value="1"/>
</dbReference>
<keyword evidence="1" id="KW-0479">Metal-binding</keyword>
<dbReference type="EMBL" id="JAEHOD010000030">
    <property type="protein sequence ID" value="KAG2444025.1"/>
    <property type="molecule type" value="Genomic_DNA"/>
</dbReference>
<sequence length="192" mass="19284">MASPAADCCSTSYAPVAHLLGRSSPSTRSGVSAAAAGNGTGAASGKVGVVIVDHGSRKRASNDMLHEFGSLYSELTGAQVVEVAHMEIAEPSIAQAVGRCAERGVSTVVIAPYFLSRGRHIQEDIPALVKEAQAEHPGLKCIIADPIGIDPLMVQLISNRVAAALERGDDGLQGSTAAAAVAASAGSAGGQA</sequence>
<evidence type="ECO:0000256" key="1">
    <source>
        <dbReference type="ARBA" id="ARBA00022723"/>
    </source>
</evidence>
<dbReference type="Proteomes" id="UP000613740">
    <property type="component" value="Unassembled WGS sequence"/>
</dbReference>
<evidence type="ECO:0000313" key="3">
    <source>
        <dbReference type="EMBL" id="KAG2444025.1"/>
    </source>
</evidence>
<dbReference type="InterPro" id="IPR050963">
    <property type="entry name" value="Sirohydro_Cobaltochel/CbiX"/>
</dbReference>
<dbReference type="GO" id="GO:0016829">
    <property type="term" value="F:lyase activity"/>
    <property type="evidence" value="ECO:0007669"/>
    <property type="project" value="UniProtKB-KW"/>
</dbReference>